<evidence type="ECO:0000313" key="1">
    <source>
        <dbReference type="EMBL" id="MFD1567694.1"/>
    </source>
</evidence>
<organism evidence="1 2">
    <name type="scientific">Halolamina litorea</name>
    <dbReference type="NCBI Taxonomy" id="1515593"/>
    <lineage>
        <taxon>Archaea</taxon>
        <taxon>Methanobacteriati</taxon>
        <taxon>Methanobacteriota</taxon>
        <taxon>Stenosarchaea group</taxon>
        <taxon>Halobacteria</taxon>
        <taxon>Halobacteriales</taxon>
        <taxon>Haloferacaceae</taxon>
    </lineage>
</organism>
<keyword evidence="2" id="KW-1185">Reference proteome</keyword>
<name>A0ABD6BSW7_9EURY</name>
<evidence type="ECO:0008006" key="3">
    <source>
        <dbReference type="Google" id="ProtNLM"/>
    </source>
</evidence>
<comment type="caution">
    <text evidence="1">The sequence shown here is derived from an EMBL/GenBank/DDBJ whole genome shotgun (WGS) entry which is preliminary data.</text>
</comment>
<dbReference type="Pfam" id="PF24113">
    <property type="entry name" value="DUF7387"/>
    <property type="match status" value="1"/>
</dbReference>
<proteinExistence type="predicted"/>
<accession>A0ABD6BSW7</accession>
<protein>
    <recommendedName>
        <fullName evidence="3">Nuclease of the RNAse H fold, HicB family</fullName>
    </recommendedName>
</protein>
<sequence>MTESADRPPGVELRRTGDSVIARHEPTGVACHGESVDAALRWLAEGIALDLGCESEIDDPERFIADVSADCR</sequence>
<evidence type="ECO:0000313" key="2">
    <source>
        <dbReference type="Proteomes" id="UP001597139"/>
    </source>
</evidence>
<dbReference type="EMBL" id="JBHUCZ010000009">
    <property type="protein sequence ID" value="MFD1567694.1"/>
    <property type="molecule type" value="Genomic_DNA"/>
</dbReference>
<reference evidence="1 2" key="1">
    <citation type="journal article" date="2019" name="Int. J. Syst. Evol. Microbiol.">
        <title>The Global Catalogue of Microorganisms (GCM) 10K type strain sequencing project: providing services to taxonomists for standard genome sequencing and annotation.</title>
        <authorList>
            <consortium name="The Broad Institute Genomics Platform"/>
            <consortium name="The Broad Institute Genome Sequencing Center for Infectious Disease"/>
            <person name="Wu L."/>
            <person name="Ma J."/>
        </authorList>
    </citation>
    <scope>NUCLEOTIDE SEQUENCE [LARGE SCALE GENOMIC DNA]</scope>
    <source>
        <strain evidence="1 2">CGMCC 1.12859</strain>
    </source>
</reference>
<dbReference type="AlphaFoldDB" id="A0ABD6BSW7"/>
<gene>
    <name evidence="1" type="ORF">ACFSAU_09330</name>
</gene>
<dbReference type="Proteomes" id="UP001597139">
    <property type="component" value="Unassembled WGS sequence"/>
</dbReference>
<dbReference type="InterPro" id="IPR055811">
    <property type="entry name" value="DUF7387"/>
</dbReference>
<dbReference type="RefSeq" id="WP_267647150.1">
    <property type="nucleotide sequence ID" value="NZ_JANHGR010000001.1"/>
</dbReference>